<comment type="caution">
    <text evidence="22">The sequence shown here is derived from an EMBL/GenBank/DDBJ whole genome shotgun (WGS) entry which is preliminary data.</text>
</comment>
<dbReference type="EMBL" id="RBNJ01014945">
    <property type="protein sequence ID" value="RUS24774.1"/>
    <property type="molecule type" value="Genomic_DNA"/>
</dbReference>
<dbReference type="InterPro" id="IPR014430">
    <property type="entry name" value="Scs7"/>
</dbReference>
<comment type="similarity">
    <text evidence="4 18">Belongs to the sterol desaturase family. SCS7 subfamily.</text>
</comment>
<evidence type="ECO:0000256" key="5">
    <source>
        <dbReference type="ARBA" id="ARBA00022516"/>
    </source>
</evidence>
<keyword evidence="9 18" id="KW-0256">Endoplasmic reticulum</keyword>
<keyword evidence="6 20" id="KW-0349">Heme</keyword>
<protein>
    <recommendedName>
        <fullName evidence="18">Ceramide very long chain fatty acid hydroxylase</fullName>
        <ecNumber evidence="18">1.-.-.-</ecNumber>
    </recommendedName>
</protein>
<dbReference type="FunFam" id="3.10.120.10:FF:000002">
    <property type="entry name" value="Cytochrome b5 type B"/>
    <property type="match status" value="1"/>
</dbReference>
<evidence type="ECO:0000256" key="12">
    <source>
        <dbReference type="ARBA" id="ARBA00022989"/>
    </source>
</evidence>
<dbReference type="GO" id="GO:0080132">
    <property type="term" value="F:fatty acid 2-hydroxylase activity"/>
    <property type="evidence" value="ECO:0007669"/>
    <property type="project" value="InterPro"/>
</dbReference>
<keyword evidence="7" id="KW-0812">Transmembrane</keyword>
<evidence type="ECO:0000256" key="10">
    <source>
        <dbReference type="ARBA" id="ARBA00022832"/>
    </source>
</evidence>
<keyword evidence="23" id="KW-1185">Reference proteome</keyword>
<dbReference type="GO" id="GO:0005506">
    <property type="term" value="F:iron ion binding"/>
    <property type="evidence" value="ECO:0007669"/>
    <property type="project" value="UniProtKB-UniRule"/>
</dbReference>
<feature type="binding site" evidence="19">
    <location>
        <position position="239"/>
    </location>
    <ligand>
        <name>Zn(2+)</name>
        <dbReference type="ChEBI" id="CHEBI:29105"/>
        <label>1</label>
    </ligand>
</feature>
<reference evidence="22 23" key="1">
    <citation type="journal article" date="2018" name="New Phytol.">
        <title>Phylogenomics of Endogonaceae and evolution of mycorrhizas within Mucoromycota.</title>
        <authorList>
            <person name="Chang Y."/>
            <person name="Desiro A."/>
            <person name="Na H."/>
            <person name="Sandor L."/>
            <person name="Lipzen A."/>
            <person name="Clum A."/>
            <person name="Barry K."/>
            <person name="Grigoriev I.V."/>
            <person name="Martin F.M."/>
            <person name="Stajich J.E."/>
            <person name="Smith M.E."/>
            <person name="Bonito G."/>
            <person name="Spatafora J.W."/>
        </authorList>
    </citation>
    <scope>NUCLEOTIDE SEQUENCE [LARGE SCALE GENOMIC DNA]</scope>
    <source>
        <strain evidence="22 23">AD002</strain>
    </source>
</reference>
<dbReference type="InterPro" id="IPR036400">
    <property type="entry name" value="Cyt_B5-like_heme/steroid_sf"/>
</dbReference>
<keyword evidence="15 18" id="KW-0443">Lipid metabolism</keyword>
<dbReference type="PRINTS" id="PR00363">
    <property type="entry name" value="CYTOCHROMEB5"/>
</dbReference>
<evidence type="ECO:0000256" key="15">
    <source>
        <dbReference type="ARBA" id="ARBA00023098"/>
    </source>
</evidence>
<organism evidence="22 23">
    <name type="scientific">Jimgerdemannia flammicorona</name>
    <dbReference type="NCBI Taxonomy" id="994334"/>
    <lineage>
        <taxon>Eukaryota</taxon>
        <taxon>Fungi</taxon>
        <taxon>Fungi incertae sedis</taxon>
        <taxon>Mucoromycota</taxon>
        <taxon>Mucoromycotina</taxon>
        <taxon>Endogonomycetes</taxon>
        <taxon>Endogonales</taxon>
        <taxon>Endogonaceae</taxon>
        <taxon>Jimgerdemannia</taxon>
    </lineage>
</organism>
<comment type="cofactor">
    <cofactor evidence="20">
        <name>Fe cation</name>
        <dbReference type="ChEBI" id="CHEBI:24875"/>
    </cofactor>
</comment>
<dbReference type="Pfam" id="PF00173">
    <property type="entry name" value="Cyt-b5"/>
    <property type="match status" value="1"/>
</dbReference>
<evidence type="ECO:0000256" key="4">
    <source>
        <dbReference type="ARBA" id="ARBA00005747"/>
    </source>
</evidence>
<evidence type="ECO:0000256" key="3">
    <source>
        <dbReference type="ARBA" id="ARBA00005189"/>
    </source>
</evidence>
<comment type="subcellular location">
    <subcellularLocation>
        <location evidence="1">Endoplasmic reticulum membrane</location>
        <topology evidence="1">Multi-pass membrane protein</topology>
    </subcellularLocation>
</comment>
<name>A0A433Q4W8_9FUNG</name>
<evidence type="ECO:0000256" key="8">
    <source>
        <dbReference type="ARBA" id="ARBA00022723"/>
    </source>
</evidence>
<evidence type="ECO:0000256" key="9">
    <source>
        <dbReference type="ARBA" id="ARBA00022824"/>
    </source>
</evidence>
<feature type="binding site" evidence="19">
    <location>
        <position position="345"/>
    </location>
    <ligand>
        <name>Zn(2+)</name>
        <dbReference type="ChEBI" id="CHEBI:29105"/>
        <label>2</label>
    </ligand>
</feature>
<proteinExistence type="inferred from homology"/>
<keyword evidence="11 19" id="KW-0862">Zinc</keyword>
<comment type="pathway">
    <text evidence="2">Sphingolipid metabolism.</text>
</comment>
<dbReference type="SMART" id="SM01117">
    <property type="entry name" value="Cyt-b5"/>
    <property type="match status" value="1"/>
</dbReference>
<dbReference type="GO" id="GO:0020037">
    <property type="term" value="F:heme binding"/>
    <property type="evidence" value="ECO:0007669"/>
    <property type="project" value="InterPro"/>
</dbReference>
<dbReference type="PIRSF" id="PIRSF005149">
    <property type="entry name" value="IPC-B_HD"/>
    <property type="match status" value="1"/>
</dbReference>
<evidence type="ECO:0000256" key="19">
    <source>
        <dbReference type="PIRSR" id="PIRSR005149-1"/>
    </source>
</evidence>
<feature type="binding site" description="axial binding residue" evidence="20">
    <location>
        <position position="68"/>
    </location>
    <ligand>
        <name>heme</name>
        <dbReference type="ChEBI" id="CHEBI:30413"/>
    </ligand>
    <ligandPart>
        <name>Fe</name>
        <dbReference type="ChEBI" id="CHEBI:18248"/>
    </ligandPart>
</feature>
<dbReference type="Pfam" id="PF04116">
    <property type="entry name" value="FA_hydroxylase"/>
    <property type="match status" value="1"/>
</dbReference>
<dbReference type="Gene3D" id="3.10.120.10">
    <property type="entry name" value="Cytochrome b5-like heme/steroid binding domain"/>
    <property type="match status" value="1"/>
</dbReference>
<dbReference type="InterPro" id="IPR006694">
    <property type="entry name" value="Fatty_acid_hydroxylase"/>
</dbReference>
<feature type="binding site" evidence="19">
    <location>
        <position position="244"/>
    </location>
    <ligand>
        <name>Zn(2+)</name>
        <dbReference type="ChEBI" id="CHEBI:29105"/>
        <label>1</label>
    </ligand>
</feature>
<dbReference type="InterPro" id="IPR001199">
    <property type="entry name" value="Cyt_B5-like_heme/steroid-bd"/>
</dbReference>
<feature type="binding site" description="axial binding residue" evidence="20">
    <location>
        <position position="41"/>
    </location>
    <ligand>
        <name>heme</name>
        <dbReference type="ChEBI" id="CHEBI:30413"/>
    </ligand>
    <ligandPart>
        <name>Fe</name>
        <dbReference type="ChEBI" id="CHEBI:18248"/>
    </ligandPart>
</feature>
<evidence type="ECO:0000256" key="11">
    <source>
        <dbReference type="ARBA" id="ARBA00022833"/>
    </source>
</evidence>
<comment type="cofactor">
    <cofactor evidence="18 19">
        <name>Zn(2+)</name>
        <dbReference type="ChEBI" id="CHEBI:29105"/>
    </cofactor>
    <text evidence="18 19">Binds 2 Zn(2+) ions per subunit that likely form a catalytic dimetal center.</text>
</comment>
<dbReference type="PANTHER" id="PTHR12863">
    <property type="entry name" value="FATTY ACID HYDROXYLASE"/>
    <property type="match status" value="1"/>
</dbReference>
<keyword evidence="5 18" id="KW-0444">Lipid biosynthesis</keyword>
<evidence type="ECO:0000256" key="16">
    <source>
        <dbReference type="ARBA" id="ARBA00023136"/>
    </source>
</evidence>
<comment type="function">
    <text evidence="18">Ceramide hydroxylase involved in the hydroxylation of sphingolipid-associated very long chain fatty acids. Postulated to hydroxylate the very long chain fatty acid of dihydroceramides and phytoceramides at C-2.</text>
</comment>
<comment type="pathway">
    <text evidence="3">Lipid metabolism.</text>
</comment>
<dbReference type="PANTHER" id="PTHR12863:SF1">
    <property type="entry name" value="FATTY ACID 2-HYDROXYLASE"/>
    <property type="match status" value="1"/>
</dbReference>
<evidence type="ECO:0000256" key="7">
    <source>
        <dbReference type="ARBA" id="ARBA00022692"/>
    </source>
</evidence>
<evidence type="ECO:0000313" key="22">
    <source>
        <dbReference type="EMBL" id="RUS24774.1"/>
    </source>
</evidence>
<evidence type="ECO:0000256" key="2">
    <source>
        <dbReference type="ARBA" id="ARBA00004991"/>
    </source>
</evidence>
<evidence type="ECO:0000313" key="23">
    <source>
        <dbReference type="Proteomes" id="UP000274822"/>
    </source>
</evidence>
<keyword evidence="8 18" id="KW-0479">Metal-binding</keyword>
<feature type="binding site" evidence="19">
    <location>
        <position position="263"/>
    </location>
    <ligand>
        <name>Zn(2+)</name>
        <dbReference type="ChEBI" id="CHEBI:29105"/>
        <label>1</label>
    </ligand>
</feature>
<dbReference type="EC" id="1.-.-.-" evidence="18"/>
<feature type="binding site" evidence="19">
    <location>
        <position position="341"/>
    </location>
    <ligand>
        <name>Zn(2+)</name>
        <dbReference type="ChEBI" id="CHEBI:29105"/>
        <label>1</label>
    </ligand>
</feature>
<dbReference type="GO" id="GO:0006633">
    <property type="term" value="P:fatty acid biosynthetic process"/>
    <property type="evidence" value="ECO:0007669"/>
    <property type="project" value="UniProtKB-KW"/>
</dbReference>
<feature type="binding site" evidence="19">
    <location>
        <position position="344"/>
    </location>
    <ligand>
        <name>Zn(2+)</name>
        <dbReference type="ChEBI" id="CHEBI:29105"/>
        <label>1</label>
    </ligand>
</feature>
<feature type="binding site" evidence="19">
    <location>
        <position position="321"/>
    </location>
    <ligand>
        <name>Zn(2+)</name>
        <dbReference type="ChEBI" id="CHEBI:29105"/>
        <label>1</label>
    </ligand>
</feature>
<feature type="binding site" evidence="19">
    <location>
        <position position="267"/>
    </location>
    <ligand>
        <name>Zn(2+)</name>
        <dbReference type="ChEBI" id="CHEBI:29105"/>
        <label>1</label>
    </ligand>
</feature>
<feature type="binding site" evidence="19">
    <location>
        <position position="266"/>
    </location>
    <ligand>
        <name>Zn(2+)</name>
        <dbReference type="ChEBI" id="CHEBI:29105"/>
        <label>1</label>
    </ligand>
</feature>
<evidence type="ECO:0000259" key="21">
    <source>
        <dbReference type="PROSITE" id="PS50255"/>
    </source>
</evidence>
<feature type="binding site" evidence="19">
    <location>
        <position position="325"/>
    </location>
    <ligand>
        <name>Zn(2+)</name>
        <dbReference type="ChEBI" id="CHEBI:29105"/>
        <label>1</label>
    </ligand>
</feature>
<keyword evidence="10 18" id="KW-0276">Fatty acid metabolism</keyword>
<keyword evidence="12" id="KW-1133">Transmembrane helix</keyword>
<dbReference type="SUPFAM" id="SSF55856">
    <property type="entry name" value="Cytochrome b5-like heme/steroid binding domain"/>
    <property type="match status" value="1"/>
</dbReference>
<keyword evidence="13 18" id="KW-0560">Oxidoreductase</keyword>
<dbReference type="Proteomes" id="UP000274822">
    <property type="component" value="Unassembled WGS sequence"/>
</dbReference>
<sequence length="371" mass="42929">MVAPTLRKHTLADIKKHNSAKSCWIIHNDKVYDVTEFVADHPGGDDLILNRAGQDVTGVMKDPLEHDHSESAYEILDDYRIGVVDRGEKIPTDYGALGVEGLKQRPAKPDTTVECEDSAVFANDDFRPSLTDASLDYQRTHFLDLTRPLFPQMLHSTYSKEFYLKQVHHPRHIVGSAPIFGPWYLEIFSKTPWWVVPILWLPWVGYNLWRGSEIIGVQKTATGFGIGVFIWTLLEYGLHRFLFHVDDWMPDNKWCLIAHFFLHGIHHYIPMDRMRLVMPPALHITISGPLVVFAHKVIASGHAQAVIAGAFFGYVLYDLTHYYLHHARVLEFHFKEMKKYHMAHHYKNYESGYGITSKIWDYVFGTMLYYE</sequence>
<evidence type="ECO:0000256" key="20">
    <source>
        <dbReference type="PIRSR" id="PIRSR005149-50"/>
    </source>
</evidence>
<dbReference type="AlphaFoldDB" id="A0A433Q4W8"/>
<dbReference type="GO" id="GO:0005789">
    <property type="term" value="C:endoplasmic reticulum membrane"/>
    <property type="evidence" value="ECO:0007669"/>
    <property type="project" value="UniProtKB-SubCell"/>
</dbReference>
<accession>A0A433Q4W8</accession>
<evidence type="ECO:0000256" key="1">
    <source>
        <dbReference type="ARBA" id="ARBA00004477"/>
    </source>
</evidence>
<keyword evidence="17 18" id="KW-0275">Fatty acid biosynthesis</keyword>
<keyword evidence="14 18" id="KW-0408">Iron</keyword>
<evidence type="ECO:0000256" key="14">
    <source>
        <dbReference type="ARBA" id="ARBA00023004"/>
    </source>
</evidence>
<dbReference type="PROSITE" id="PS50255">
    <property type="entry name" value="CYTOCHROME_B5_2"/>
    <property type="match status" value="1"/>
</dbReference>
<dbReference type="PROSITE" id="PS00191">
    <property type="entry name" value="CYTOCHROME_B5_1"/>
    <property type="match status" value="1"/>
</dbReference>
<evidence type="ECO:0000256" key="6">
    <source>
        <dbReference type="ARBA" id="ARBA00022617"/>
    </source>
</evidence>
<keyword evidence="16 18" id="KW-0472">Membrane</keyword>
<feature type="domain" description="Cytochrome b5 heme-binding" evidence="21">
    <location>
        <begin position="6"/>
        <end position="85"/>
    </location>
</feature>
<evidence type="ECO:0000256" key="18">
    <source>
        <dbReference type="PIRNR" id="PIRNR005149"/>
    </source>
</evidence>
<evidence type="ECO:0000256" key="13">
    <source>
        <dbReference type="ARBA" id="ARBA00023002"/>
    </source>
</evidence>
<gene>
    <name evidence="22" type="ORF">BC938DRAFT_473084</name>
</gene>
<dbReference type="InterPro" id="IPR018506">
    <property type="entry name" value="Cyt_B5_heme-BS"/>
</dbReference>
<evidence type="ECO:0000256" key="17">
    <source>
        <dbReference type="ARBA" id="ARBA00023160"/>
    </source>
</evidence>